<reference evidence="2 3" key="1">
    <citation type="journal article" date="2015" name="Genome Announc.">
        <title>Expanding the biotechnology potential of lactobacilli through comparative genomics of 213 strains and associated genera.</title>
        <authorList>
            <person name="Sun Z."/>
            <person name="Harris H.M."/>
            <person name="McCann A."/>
            <person name="Guo C."/>
            <person name="Argimon S."/>
            <person name="Zhang W."/>
            <person name="Yang X."/>
            <person name="Jeffery I.B."/>
            <person name="Cooney J.C."/>
            <person name="Kagawa T.F."/>
            <person name="Liu W."/>
            <person name="Song Y."/>
            <person name="Salvetti E."/>
            <person name="Wrobel A."/>
            <person name="Rasinkangas P."/>
            <person name="Parkhill J."/>
            <person name="Rea M.C."/>
            <person name="O'Sullivan O."/>
            <person name="Ritari J."/>
            <person name="Douillard F.P."/>
            <person name="Paul Ross R."/>
            <person name="Yang R."/>
            <person name="Briner A.E."/>
            <person name="Felis G.E."/>
            <person name="de Vos W.M."/>
            <person name="Barrangou R."/>
            <person name="Klaenhammer T.R."/>
            <person name="Caufield P.W."/>
            <person name="Cui Y."/>
            <person name="Zhang H."/>
            <person name="O'Toole P.W."/>
        </authorList>
    </citation>
    <scope>NUCLEOTIDE SEQUENCE [LARGE SCALE GENOMIC DNA]</scope>
    <source>
        <strain evidence="2 3">DSM 18630</strain>
    </source>
</reference>
<dbReference type="EMBL" id="AZGB01000001">
    <property type="protein sequence ID" value="KRM08221.1"/>
    <property type="molecule type" value="Genomic_DNA"/>
</dbReference>
<dbReference type="PATRIC" id="fig|1423750.3.peg.1600"/>
<keyword evidence="3" id="KW-1185">Reference proteome</keyword>
<dbReference type="AlphaFoldDB" id="A0A0R1VS10"/>
<dbReference type="InterPro" id="IPR024975">
    <property type="entry name" value="NOV_C"/>
</dbReference>
<dbReference type="OrthoDB" id="2294113at2"/>
<evidence type="ECO:0000259" key="1">
    <source>
        <dbReference type="Pfam" id="PF13020"/>
    </source>
</evidence>
<dbReference type="Pfam" id="PF13020">
    <property type="entry name" value="NOV_C"/>
    <property type="match status" value="1"/>
</dbReference>
<organism evidence="2 3">
    <name type="scientific">Liquorilactobacillus ghanensis DSM 18630</name>
    <dbReference type="NCBI Taxonomy" id="1423750"/>
    <lineage>
        <taxon>Bacteria</taxon>
        <taxon>Bacillati</taxon>
        <taxon>Bacillota</taxon>
        <taxon>Bacilli</taxon>
        <taxon>Lactobacillales</taxon>
        <taxon>Lactobacillaceae</taxon>
        <taxon>Liquorilactobacillus</taxon>
    </lineage>
</organism>
<evidence type="ECO:0000313" key="3">
    <source>
        <dbReference type="Proteomes" id="UP000051451"/>
    </source>
</evidence>
<dbReference type="Proteomes" id="UP000051451">
    <property type="component" value="Unassembled WGS sequence"/>
</dbReference>
<comment type="caution">
    <text evidence="2">The sequence shown here is derived from an EMBL/GenBank/DDBJ whole genome shotgun (WGS) entry which is preliminary data.</text>
</comment>
<gene>
    <name evidence="2" type="ORF">FC89_GL001558</name>
</gene>
<evidence type="ECO:0000313" key="2">
    <source>
        <dbReference type="EMBL" id="KRM08221.1"/>
    </source>
</evidence>
<accession>A0A0R1VS10</accession>
<name>A0A0R1VS10_9LACO</name>
<protein>
    <recommendedName>
        <fullName evidence="1">Protein NO VEIN C-terminal domain-containing protein</fullName>
    </recommendedName>
</protein>
<sequence>MLKNGKMITYIDVKTTTDSNQSFYMSVKEKNVLDSLASEKNKTYNIYRVYKLPKTDNSIF</sequence>
<proteinExistence type="predicted"/>
<feature type="domain" description="Protein NO VEIN C-terminal" evidence="1">
    <location>
        <begin position="8"/>
        <end position="55"/>
    </location>
</feature>